<name>A0A7N0UN68_KALFE</name>
<dbReference type="AlphaFoldDB" id="A0A7N0UN68"/>
<protein>
    <submittedName>
        <fullName evidence="1">Uncharacterized protein</fullName>
    </submittedName>
</protein>
<dbReference type="Proteomes" id="UP000594263">
    <property type="component" value="Unplaced"/>
</dbReference>
<evidence type="ECO:0000313" key="1">
    <source>
        <dbReference type="EnsemblPlants" id="Kaladp0076s0049.1.v1.1.CDS.1"/>
    </source>
</evidence>
<sequence>MHATKAVFPDPFLCDVERSLGVTGKVSFSLHSTFMFTSFGSQARFLIERTKVKNIYEYIFICALGF</sequence>
<evidence type="ECO:0000313" key="2">
    <source>
        <dbReference type="Proteomes" id="UP000594263"/>
    </source>
</evidence>
<organism evidence="1 2">
    <name type="scientific">Kalanchoe fedtschenkoi</name>
    <name type="common">Lavender scallops</name>
    <name type="synonym">South American air plant</name>
    <dbReference type="NCBI Taxonomy" id="63787"/>
    <lineage>
        <taxon>Eukaryota</taxon>
        <taxon>Viridiplantae</taxon>
        <taxon>Streptophyta</taxon>
        <taxon>Embryophyta</taxon>
        <taxon>Tracheophyta</taxon>
        <taxon>Spermatophyta</taxon>
        <taxon>Magnoliopsida</taxon>
        <taxon>eudicotyledons</taxon>
        <taxon>Gunneridae</taxon>
        <taxon>Pentapetalae</taxon>
        <taxon>Saxifragales</taxon>
        <taxon>Crassulaceae</taxon>
        <taxon>Kalanchoe</taxon>
    </lineage>
</organism>
<proteinExistence type="predicted"/>
<dbReference type="EnsemblPlants" id="Kaladp0076s0049.1.v1.1">
    <property type="protein sequence ID" value="Kaladp0076s0049.1.v1.1.CDS.1"/>
    <property type="gene ID" value="Kaladp0076s0049.v1.1"/>
</dbReference>
<accession>A0A7N0UN68</accession>
<keyword evidence="2" id="KW-1185">Reference proteome</keyword>
<reference evidence="1" key="1">
    <citation type="submission" date="2021-01" db="UniProtKB">
        <authorList>
            <consortium name="EnsemblPlants"/>
        </authorList>
    </citation>
    <scope>IDENTIFICATION</scope>
</reference>
<dbReference type="Gramene" id="Kaladp0076s0049.1.v1.1">
    <property type="protein sequence ID" value="Kaladp0076s0049.1.v1.1.CDS.1"/>
    <property type="gene ID" value="Kaladp0076s0049.v1.1"/>
</dbReference>